<reference evidence="1 2" key="1">
    <citation type="submission" date="2023-09" db="EMBL/GenBank/DDBJ databases">
        <title>Novel taxa isolated from Blanes Bay.</title>
        <authorList>
            <person name="Rey-Velasco X."/>
            <person name="Lucena T."/>
        </authorList>
    </citation>
    <scope>NUCLEOTIDE SEQUENCE [LARGE SCALE GENOMIC DNA]</scope>
    <source>
        <strain evidence="1 2">S356</strain>
    </source>
</reference>
<accession>A0ABU3LDR2</accession>
<protein>
    <submittedName>
        <fullName evidence="1">DUF1853 family protein</fullName>
    </submittedName>
</protein>
<gene>
    <name evidence="1" type="ORF">RQM59_05065</name>
</gene>
<comment type="caution">
    <text evidence="1">The sequence shown here is derived from an EMBL/GenBank/DDBJ whole genome shotgun (WGS) entry which is preliminary data.</text>
</comment>
<dbReference type="InterPro" id="IPR015003">
    <property type="entry name" value="DUF1853"/>
</dbReference>
<name>A0ABU3LDR2_9FLAO</name>
<organism evidence="1 2">
    <name type="scientific">Asprobacillus argus</name>
    <dbReference type="NCBI Taxonomy" id="3076534"/>
    <lineage>
        <taxon>Bacteria</taxon>
        <taxon>Pseudomonadati</taxon>
        <taxon>Bacteroidota</taxon>
        <taxon>Flavobacteriia</taxon>
        <taxon>Flavobacteriales</taxon>
        <taxon>Flavobacteriaceae</taxon>
        <taxon>Asprobacillus</taxon>
    </lineage>
</organism>
<evidence type="ECO:0000313" key="1">
    <source>
        <dbReference type="EMBL" id="MDT7831738.1"/>
    </source>
</evidence>
<sequence>MHQKSKDIQLHYEGFLQTPCLWVSNSIYKLHQFNIEQKAHSFDQSIDIRLRLGKYVERLISYQFMKDTGIDIIAENIQIQKDKRTLGELDFIISQNNKPIHLEVIYKFYLYDSKEGNDELLCWIGPNRKDSLIEKLEKLKQKQLPLLYSEECQNYLKSISLDSVAIEQQIYFKAQLFIPLDNEAITCTKINKDCIAGFYIHRNDLHQFRKNKFYIPTKKDWLTVPHTHVDWISHEYFLKESDQYLERKFSPMCWMKSDNGELQKFFLVWWY</sequence>
<dbReference type="EMBL" id="JAVTTO010000002">
    <property type="protein sequence ID" value="MDT7831738.1"/>
    <property type="molecule type" value="Genomic_DNA"/>
</dbReference>
<keyword evidence="2" id="KW-1185">Reference proteome</keyword>
<dbReference type="Pfam" id="PF08907">
    <property type="entry name" value="DUF1853"/>
    <property type="match status" value="1"/>
</dbReference>
<dbReference type="RefSeq" id="WP_349240994.1">
    <property type="nucleotide sequence ID" value="NZ_JAVTTO010000002.1"/>
</dbReference>
<dbReference type="Proteomes" id="UP001257277">
    <property type="component" value="Unassembled WGS sequence"/>
</dbReference>
<proteinExistence type="predicted"/>
<evidence type="ECO:0000313" key="2">
    <source>
        <dbReference type="Proteomes" id="UP001257277"/>
    </source>
</evidence>